<dbReference type="Proteomes" id="UP001161669">
    <property type="component" value="Segment"/>
</dbReference>
<protein>
    <recommendedName>
        <fullName evidence="3">AN1-type domain-containing protein</fullName>
    </recommendedName>
</protein>
<organism evidence="1 2">
    <name type="scientific">Acanthamoeba castellanii medusavirus J1</name>
    <dbReference type="NCBI Taxonomy" id="3114988"/>
    <lineage>
        <taxon>Viruses</taxon>
        <taxon>Varidnaviria</taxon>
        <taxon>Bamfordvirae</taxon>
        <taxon>Nucleocytoviricota</taxon>
        <taxon>Megaviricetes</taxon>
        <taxon>Mamonoviridae</taxon>
        <taxon>Medusavirus</taxon>
        <taxon>Medusavirus medusae</taxon>
    </lineage>
</organism>
<dbReference type="InterPro" id="IPR035896">
    <property type="entry name" value="AN1-like_Znf"/>
</dbReference>
<evidence type="ECO:0000313" key="1">
    <source>
        <dbReference type="EMBL" id="BBI30577.1"/>
    </source>
</evidence>
<dbReference type="KEGG" id="vg:80540929"/>
<proteinExistence type="predicted"/>
<reference evidence="2" key="1">
    <citation type="journal article" date="2019" name="J. Virol.">
        <title>Medusavirus, a novel large DNA virus discovered from hot spring water.</title>
        <authorList>
            <person name="Yoshikawa G."/>
            <person name="Blanc-Mathieu R."/>
            <person name="Song C."/>
            <person name="Kayama Y."/>
            <person name="Mochizuki T."/>
            <person name="Murata K."/>
            <person name="Ogata H."/>
            <person name="Takemura M."/>
        </authorList>
    </citation>
    <scope>NUCLEOTIDE SEQUENCE [LARGE SCALE GENOMIC DNA]</scope>
</reference>
<dbReference type="SUPFAM" id="SSF118310">
    <property type="entry name" value="AN1-like Zinc finger"/>
    <property type="match status" value="1"/>
</dbReference>
<dbReference type="Gene3D" id="4.10.1110.10">
    <property type="entry name" value="AN1-like Zinc finger"/>
    <property type="match status" value="1"/>
</dbReference>
<dbReference type="EMBL" id="AP018495">
    <property type="protein sequence ID" value="BBI30577.1"/>
    <property type="molecule type" value="Genomic_DNA"/>
</dbReference>
<name>A0A3T1CXK0_9VIRU</name>
<accession>A0A3T1CXK0</accession>
<evidence type="ECO:0000313" key="2">
    <source>
        <dbReference type="Proteomes" id="UP001161669"/>
    </source>
</evidence>
<sequence length="53" mass="6040">MASKCRCDGHYCRKHQAHDAHQCAFDYRGANKTALAVAAAPWQPPRRNNMDRI</sequence>
<keyword evidence="2" id="KW-1185">Reference proteome</keyword>
<evidence type="ECO:0008006" key="3">
    <source>
        <dbReference type="Google" id="ProtNLM"/>
    </source>
</evidence>